<dbReference type="InterPro" id="IPR004089">
    <property type="entry name" value="MCPsignal_dom"/>
</dbReference>
<dbReference type="PROSITE" id="PS50885">
    <property type="entry name" value="HAMP"/>
    <property type="match status" value="1"/>
</dbReference>
<dbReference type="PROSITE" id="PS51257">
    <property type="entry name" value="PROKAR_LIPOPROTEIN"/>
    <property type="match status" value="1"/>
</dbReference>
<keyword evidence="1" id="KW-0145">Chemotaxis</keyword>
<feature type="compositionally biased region" description="Polar residues" evidence="5">
    <location>
        <begin position="655"/>
        <end position="666"/>
    </location>
</feature>
<dbReference type="RefSeq" id="WP_345011609.1">
    <property type="nucleotide sequence ID" value="NZ_BAABFC010000010.1"/>
</dbReference>
<dbReference type="PRINTS" id="PR00260">
    <property type="entry name" value="CHEMTRNSDUCR"/>
</dbReference>
<gene>
    <name evidence="9" type="ORF">GCM10023095_14930</name>
</gene>
<feature type="transmembrane region" description="Helical" evidence="6">
    <location>
        <begin position="331"/>
        <end position="350"/>
    </location>
</feature>
<protein>
    <submittedName>
        <fullName evidence="9">Methyl-accepting chemotaxis protein</fullName>
    </submittedName>
</protein>
<feature type="domain" description="HAMP" evidence="8">
    <location>
        <begin position="353"/>
        <end position="405"/>
    </location>
</feature>
<evidence type="ECO:0000256" key="5">
    <source>
        <dbReference type="SAM" id="MobiDB-lite"/>
    </source>
</evidence>
<dbReference type="CDD" id="cd12912">
    <property type="entry name" value="PDC2_MCP_like"/>
    <property type="match status" value="1"/>
</dbReference>
<dbReference type="InterPro" id="IPR003660">
    <property type="entry name" value="HAMP_dom"/>
</dbReference>
<evidence type="ECO:0000313" key="9">
    <source>
        <dbReference type="EMBL" id="GAA4497797.1"/>
    </source>
</evidence>
<keyword evidence="2 4" id="KW-0807">Transducer</keyword>
<reference evidence="10" key="1">
    <citation type="journal article" date="2019" name="Int. J. Syst. Evol. Microbiol.">
        <title>The Global Catalogue of Microorganisms (GCM) 10K type strain sequencing project: providing services to taxonomists for standard genome sequencing and annotation.</title>
        <authorList>
            <consortium name="The Broad Institute Genomics Platform"/>
            <consortium name="The Broad Institute Genome Sequencing Center for Infectious Disease"/>
            <person name="Wu L."/>
            <person name="Ma J."/>
        </authorList>
    </citation>
    <scope>NUCLEOTIDE SEQUENCE [LARGE SCALE GENOMIC DNA]</scope>
    <source>
        <strain evidence="10">JCM 32226</strain>
    </source>
</reference>
<feature type="region of interest" description="Disordered" evidence="5">
    <location>
        <begin position="645"/>
        <end position="666"/>
    </location>
</feature>
<evidence type="ECO:0000256" key="1">
    <source>
        <dbReference type="ARBA" id="ARBA00022500"/>
    </source>
</evidence>
<dbReference type="Proteomes" id="UP001501321">
    <property type="component" value="Unassembled WGS sequence"/>
</dbReference>
<dbReference type="SUPFAM" id="SSF58104">
    <property type="entry name" value="Methyl-accepting chemotaxis protein (MCP) signaling domain"/>
    <property type="match status" value="1"/>
</dbReference>
<dbReference type="InterPro" id="IPR051310">
    <property type="entry name" value="MCP_chemotaxis"/>
</dbReference>
<dbReference type="PROSITE" id="PS50111">
    <property type="entry name" value="CHEMOTAXIS_TRANSDUC_2"/>
    <property type="match status" value="1"/>
</dbReference>
<dbReference type="SMART" id="SM00304">
    <property type="entry name" value="HAMP"/>
    <property type="match status" value="2"/>
</dbReference>
<dbReference type="InterPro" id="IPR029151">
    <property type="entry name" value="Sensor-like_sf"/>
</dbReference>
<dbReference type="EMBL" id="BAABFC010000010">
    <property type="protein sequence ID" value="GAA4497797.1"/>
    <property type="molecule type" value="Genomic_DNA"/>
</dbReference>
<feature type="transmembrane region" description="Helical" evidence="6">
    <location>
        <begin position="12"/>
        <end position="32"/>
    </location>
</feature>
<dbReference type="CDD" id="cd06225">
    <property type="entry name" value="HAMP"/>
    <property type="match status" value="1"/>
</dbReference>
<evidence type="ECO:0000256" key="4">
    <source>
        <dbReference type="PROSITE-ProRule" id="PRU00284"/>
    </source>
</evidence>
<comment type="caution">
    <text evidence="9">The sequence shown here is derived from an EMBL/GenBank/DDBJ whole genome shotgun (WGS) entry which is preliminary data.</text>
</comment>
<feature type="domain" description="Methyl-accepting transducer" evidence="7">
    <location>
        <begin position="410"/>
        <end position="625"/>
    </location>
</feature>
<dbReference type="Pfam" id="PF00672">
    <property type="entry name" value="HAMP"/>
    <property type="match status" value="1"/>
</dbReference>
<dbReference type="SUPFAM" id="SSF103190">
    <property type="entry name" value="Sensory domain-like"/>
    <property type="match status" value="1"/>
</dbReference>
<evidence type="ECO:0000313" key="10">
    <source>
        <dbReference type="Proteomes" id="UP001501321"/>
    </source>
</evidence>
<comment type="similarity">
    <text evidence="3">Belongs to the methyl-accepting chemotaxis (MCP) protein family.</text>
</comment>
<dbReference type="Pfam" id="PF00015">
    <property type="entry name" value="MCPsignal"/>
    <property type="match status" value="1"/>
</dbReference>
<accession>A0ABP8Q6P5</accession>
<evidence type="ECO:0000256" key="2">
    <source>
        <dbReference type="ARBA" id="ARBA00023224"/>
    </source>
</evidence>
<evidence type="ECO:0000259" key="7">
    <source>
        <dbReference type="PROSITE" id="PS50111"/>
    </source>
</evidence>
<dbReference type="Gene3D" id="1.10.287.950">
    <property type="entry name" value="Methyl-accepting chemotaxis protein"/>
    <property type="match status" value="1"/>
</dbReference>
<proteinExistence type="inferred from homology"/>
<dbReference type="PANTHER" id="PTHR43531">
    <property type="entry name" value="PROTEIN ICFG"/>
    <property type="match status" value="1"/>
</dbReference>
<keyword evidence="6" id="KW-1133">Transmembrane helix</keyword>
<name>A0ABP8Q6P5_9GAMM</name>
<keyword evidence="6" id="KW-0472">Membrane</keyword>
<dbReference type="Gene3D" id="3.30.450.20">
    <property type="entry name" value="PAS domain"/>
    <property type="match status" value="1"/>
</dbReference>
<dbReference type="InterPro" id="IPR004090">
    <property type="entry name" value="Chemotax_Me-accpt_rcpt"/>
</dbReference>
<dbReference type="InterPro" id="IPR033462">
    <property type="entry name" value="Cache_3-Cache_2"/>
</dbReference>
<evidence type="ECO:0000256" key="3">
    <source>
        <dbReference type="ARBA" id="ARBA00029447"/>
    </source>
</evidence>
<dbReference type="PANTHER" id="PTHR43531:SF11">
    <property type="entry name" value="METHYL-ACCEPTING CHEMOTAXIS PROTEIN 3"/>
    <property type="match status" value="1"/>
</dbReference>
<sequence>MSLQSLRLGTKLAALQLTVIGLCLLMACMLLGHRISQALKSRSLADLQQQTQLVATTVDFYRLSLEQQARQLGQQFARQLGDELRLDEQQHLSAGELSLPALYAGSRLLNGDTRLVDEFSQQHADNGVVATLFVRQGNDFARISTSLRDQQGQRVVGSWLGDKHPAHAALLAGQPYLGRARLFGRDYVNSYQPVLDDSGAVIAVLFVGLDFSQGLSLLQEKIRQIKVGDTGYVYVLDASEGPQAGTLVIHPSLAGKNIAASQDASGHYFIRQMLQTGDGIIQYPWQNQALGETRPRDKVAVYQRYPQWQWIIAAGSYEDEITRESQAIIRLLYWGIPVLVALVFGLMQWVSRRWISRPLNEALAGTRQLAAGNLGVQFFPRSGDEIGQLVEALGQMRQSLFQTLQQVQQSSLSLQSQAEQLSATAQSLAQGVSEQAAAVEETSAAAEQMNATIDRNRQQAEETARLAKQVNLQARQSGQQVQQTVTDMGLIARKVQIVDDIAYQTNLLALNAAIEAARAGNQGRGFAVVAGEVRQLAERSQTAAQEISGLTQGSAQQAQGAGQALAQMLPLIEQTDQQLQQILAASQEQAEGTQQIEAAMSQLSLTAQQGAAASEQLAATATQMSEQAQQLMAQVAYFRLRDESDRDTQDAATECTPQLRSQYGTA</sequence>
<evidence type="ECO:0000256" key="6">
    <source>
        <dbReference type="SAM" id="Phobius"/>
    </source>
</evidence>
<dbReference type="SMART" id="SM00283">
    <property type="entry name" value="MA"/>
    <property type="match status" value="1"/>
</dbReference>
<keyword evidence="10" id="KW-1185">Reference proteome</keyword>
<keyword evidence="6" id="KW-0812">Transmembrane</keyword>
<dbReference type="Pfam" id="PF17201">
    <property type="entry name" value="Cache_3-Cache_2"/>
    <property type="match status" value="1"/>
</dbReference>
<organism evidence="9 10">
    <name type="scientific">Pseudaeromonas paramecii</name>
    <dbReference type="NCBI Taxonomy" id="2138166"/>
    <lineage>
        <taxon>Bacteria</taxon>
        <taxon>Pseudomonadati</taxon>
        <taxon>Pseudomonadota</taxon>
        <taxon>Gammaproteobacteria</taxon>
        <taxon>Aeromonadales</taxon>
        <taxon>Aeromonadaceae</taxon>
        <taxon>Pseudaeromonas</taxon>
    </lineage>
</organism>
<evidence type="ECO:0000259" key="8">
    <source>
        <dbReference type="PROSITE" id="PS50885"/>
    </source>
</evidence>